<accession>A0A6B0U6Z9</accession>
<sequence>MKFLPQVCFLCNVHTLVFLHSQCLYARTVAVTFSGTLHDAQVRCSYCLTVSLCTSCRGHRNLSSCTPGGLSLSEVYISAFK</sequence>
<keyword evidence="1" id="KW-0732">Signal</keyword>
<protein>
    <submittedName>
        <fullName evidence="2">Putative secreted protein</fullName>
    </submittedName>
</protein>
<feature type="signal peptide" evidence="1">
    <location>
        <begin position="1"/>
        <end position="30"/>
    </location>
</feature>
<reference evidence="2" key="1">
    <citation type="submission" date="2019-12" db="EMBL/GenBank/DDBJ databases">
        <title>An insight into the sialome of adult female Ixodes ricinus ticks feeding for 6 days.</title>
        <authorList>
            <person name="Perner J."/>
            <person name="Ribeiro J.M.C."/>
        </authorList>
    </citation>
    <scope>NUCLEOTIDE SEQUENCE</scope>
    <source>
        <strain evidence="2">Semi-engorged</strain>
        <tissue evidence="2">Salivary glands</tissue>
    </source>
</reference>
<feature type="chain" id="PRO_5025531282" evidence="1">
    <location>
        <begin position="31"/>
        <end position="81"/>
    </location>
</feature>
<proteinExistence type="predicted"/>
<evidence type="ECO:0000256" key="1">
    <source>
        <dbReference type="SAM" id="SignalP"/>
    </source>
</evidence>
<organism evidence="2">
    <name type="scientific">Ixodes ricinus</name>
    <name type="common">Common tick</name>
    <name type="synonym">Acarus ricinus</name>
    <dbReference type="NCBI Taxonomy" id="34613"/>
    <lineage>
        <taxon>Eukaryota</taxon>
        <taxon>Metazoa</taxon>
        <taxon>Ecdysozoa</taxon>
        <taxon>Arthropoda</taxon>
        <taxon>Chelicerata</taxon>
        <taxon>Arachnida</taxon>
        <taxon>Acari</taxon>
        <taxon>Parasitiformes</taxon>
        <taxon>Ixodida</taxon>
        <taxon>Ixodoidea</taxon>
        <taxon>Ixodidae</taxon>
        <taxon>Ixodinae</taxon>
        <taxon>Ixodes</taxon>
    </lineage>
</organism>
<dbReference type="EMBL" id="GIFC01002407">
    <property type="protein sequence ID" value="MXU84490.1"/>
    <property type="molecule type" value="Transcribed_RNA"/>
</dbReference>
<name>A0A6B0U6Z9_IXORI</name>
<evidence type="ECO:0000313" key="2">
    <source>
        <dbReference type="EMBL" id="MXU84490.1"/>
    </source>
</evidence>
<dbReference type="AlphaFoldDB" id="A0A6B0U6Z9"/>